<sequence>MSKNVEGVEIKKSLGFLRVCLRCCTKPRVLGFDNMGGLFSK</sequence>
<protein>
    <submittedName>
        <fullName evidence="1">Uncharacterized protein</fullName>
    </submittedName>
</protein>
<dbReference type="GeneID" id="36318824"/>
<evidence type="ECO:0000313" key="2">
    <source>
        <dbReference type="Proteomes" id="UP000034350"/>
    </source>
</evidence>
<accession>A0A0F9Z7Y7</accession>
<name>A0A0F9Z7Y7_9MICR</name>
<keyword evidence="2" id="KW-1185">Reference proteome</keyword>
<dbReference type="VEuPathDB" id="MicrosporidiaDB:AAJ76_1290002469"/>
<reference evidence="1 2" key="1">
    <citation type="journal article" date="2015" name="Environ. Microbiol.">
        <title>Genome analyses suggest the presence of polyploidy and recent human-driven expansions in eight global populations of the honeybee pathogen Nosema ceranae.</title>
        <authorList>
            <person name="Pelin A."/>
            <person name="Selman M."/>
            <person name="Aris-Brosou S."/>
            <person name="Farinelli L."/>
            <person name="Corradi N."/>
        </authorList>
    </citation>
    <scope>NUCLEOTIDE SEQUENCE [LARGE SCALE GENOMIC DNA]</scope>
    <source>
        <strain evidence="1 2">PA08 1199</strain>
    </source>
</reference>
<evidence type="ECO:0000313" key="1">
    <source>
        <dbReference type="EMBL" id="KKO74049.1"/>
    </source>
</evidence>
<gene>
    <name evidence="1" type="ORF">AAJ76_1290002469</name>
</gene>
<dbReference type="RefSeq" id="XP_024329791.1">
    <property type="nucleotide sequence ID" value="XM_024473925.1"/>
</dbReference>
<dbReference type="Proteomes" id="UP000034350">
    <property type="component" value="Unassembled WGS sequence"/>
</dbReference>
<dbReference type="AlphaFoldDB" id="A0A0F9Z7Y7"/>
<proteinExistence type="predicted"/>
<organism evidence="1 2">
    <name type="scientific">Vairimorpha ceranae</name>
    <dbReference type="NCBI Taxonomy" id="40302"/>
    <lineage>
        <taxon>Eukaryota</taxon>
        <taxon>Fungi</taxon>
        <taxon>Fungi incertae sedis</taxon>
        <taxon>Microsporidia</taxon>
        <taxon>Nosematidae</taxon>
        <taxon>Vairimorpha</taxon>
    </lineage>
</organism>
<dbReference type="EMBL" id="JPQZ01000129">
    <property type="protein sequence ID" value="KKO74049.1"/>
    <property type="molecule type" value="Genomic_DNA"/>
</dbReference>
<comment type="caution">
    <text evidence="1">The sequence shown here is derived from an EMBL/GenBank/DDBJ whole genome shotgun (WGS) entry which is preliminary data.</text>
</comment>